<feature type="domain" description="HTH tetR-type" evidence="3">
    <location>
        <begin position="12"/>
        <end position="72"/>
    </location>
</feature>
<dbReference type="KEGG" id="cac:CA_C3504"/>
<proteinExistence type="predicted"/>
<dbReference type="InterPro" id="IPR050624">
    <property type="entry name" value="HTH-type_Tx_Regulator"/>
</dbReference>
<dbReference type="InterPro" id="IPR001647">
    <property type="entry name" value="HTH_TetR"/>
</dbReference>
<evidence type="ECO:0000259" key="3">
    <source>
        <dbReference type="PROSITE" id="PS50977"/>
    </source>
</evidence>
<keyword evidence="1 2" id="KW-0238">DNA-binding</keyword>
<name>Q97DH3_CLOAB</name>
<evidence type="ECO:0000313" key="4">
    <source>
        <dbReference type="EMBL" id="AAK81430.1"/>
    </source>
</evidence>
<keyword evidence="5" id="KW-1185">Reference proteome</keyword>
<reference evidence="4 5" key="1">
    <citation type="journal article" date="2001" name="J. Bacteriol.">
        <title>Genome sequence and comparative analysis of the solvent-producing bacterium Clostridium acetobutylicum.</title>
        <authorList>
            <person name="Nolling J."/>
            <person name="Breton G."/>
            <person name="Omelchenko M.V."/>
            <person name="Makarova K.S."/>
            <person name="Zeng Q."/>
            <person name="Gibson R."/>
            <person name="Lee H.M."/>
            <person name="Dubois J."/>
            <person name="Qiu D."/>
            <person name="Hitti J."/>
            <person name="Wolf Y.I."/>
            <person name="Tatusov R.L."/>
            <person name="Sabathe F."/>
            <person name="Doucette-Stamm L."/>
            <person name="Soucaille P."/>
            <person name="Daly M.J."/>
            <person name="Bennett G.N."/>
            <person name="Koonin E.V."/>
            <person name="Smith D.R."/>
        </authorList>
    </citation>
    <scope>NUCLEOTIDE SEQUENCE [LARGE SCALE GENOMIC DNA]</scope>
    <source>
        <strain evidence="5">ATCC 824 / DSM 792 / JCM 1419 / LMG 5710 / VKM B-1787</strain>
    </source>
</reference>
<dbReference type="Proteomes" id="UP000000814">
    <property type="component" value="Chromosome"/>
</dbReference>
<dbReference type="PANTHER" id="PTHR43479:SF11">
    <property type="entry name" value="ACREF_ENVCD OPERON REPRESSOR-RELATED"/>
    <property type="match status" value="1"/>
</dbReference>
<protein>
    <submittedName>
        <fullName evidence="4">Transcriptional regulator, AcrR family</fullName>
    </submittedName>
</protein>
<evidence type="ECO:0000256" key="1">
    <source>
        <dbReference type="ARBA" id="ARBA00023125"/>
    </source>
</evidence>
<dbReference type="STRING" id="272562.CA_C3504"/>
<dbReference type="HOGENOM" id="CLU_087539_6_3_9"/>
<dbReference type="PIR" id="C97330">
    <property type="entry name" value="C97330"/>
</dbReference>
<dbReference type="PATRIC" id="fig|272562.8.peg.3687"/>
<dbReference type="GeneID" id="44999996"/>
<dbReference type="EMBL" id="AE001437">
    <property type="protein sequence ID" value="AAK81430.1"/>
    <property type="molecule type" value="Genomic_DNA"/>
</dbReference>
<dbReference type="GO" id="GO:0003677">
    <property type="term" value="F:DNA binding"/>
    <property type="evidence" value="ECO:0007669"/>
    <property type="project" value="UniProtKB-UniRule"/>
</dbReference>
<dbReference type="SMR" id="Q97DH3"/>
<accession>Q97DH3</accession>
<dbReference type="Gene3D" id="1.10.357.10">
    <property type="entry name" value="Tetracycline Repressor, domain 2"/>
    <property type="match status" value="1"/>
</dbReference>
<dbReference type="AlphaFoldDB" id="Q97DH3"/>
<dbReference type="eggNOG" id="COG1309">
    <property type="taxonomic scope" value="Bacteria"/>
</dbReference>
<dbReference type="PROSITE" id="PS50977">
    <property type="entry name" value="HTH_TETR_2"/>
    <property type="match status" value="1"/>
</dbReference>
<dbReference type="RefSeq" id="WP_010966770.1">
    <property type="nucleotide sequence ID" value="NC_003030.1"/>
</dbReference>
<organism evidence="4 5">
    <name type="scientific">Clostridium acetobutylicum (strain ATCC 824 / DSM 792 / JCM 1419 / IAM 19013 / LMG 5710 / NBRC 13948 / NRRL B-527 / VKM B-1787 / 2291 / W)</name>
    <dbReference type="NCBI Taxonomy" id="272562"/>
    <lineage>
        <taxon>Bacteria</taxon>
        <taxon>Bacillati</taxon>
        <taxon>Bacillota</taxon>
        <taxon>Clostridia</taxon>
        <taxon>Eubacteriales</taxon>
        <taxon>Clostridiaceae</taxon>
        <taxon>Clostridium</taxon>
    </lineage>
</organism>
<sequence>MAATNHAQAIKKDTKDFITTALLQMLAKEKLQALTVSQICKRAGVSRMAFYRNFNGLEQILYEYYQPKIGAMFDTIRENPQFSAKFDSQLKFFNTFGDDIILSIDRGFEPIIQQIFKEEIEKFYFKDNDEHWTTFMSAGVYAIWRKWLLDGRQKPLKEIMDFFKQFDMIKGNV</sequence>
<dbReference type="OrthoDB" id="9810250at2"/>
<feature type="DNA-binding region" description="H-T-H motif" evidence="2">
    <location>
        <begin position="35"/>
        <end position="54"/>
    </location>
</feature>
<evidence type="ECO:0000256" key="2">
    <source>
        <dbReference type="PROSITE-ProRule" id="PRU00335"/>
    </source>
</evidence>
<evidence type="ECO:0000313" key="5">
    <source>
        <dbReference type="Proteomes" id="UP000000814"/>
    </source>
</evidence>
<dbReference type="InterPro" id="IPR009057">
    <property type="entry name" value="Homeodomain-like_sf"/>
</dbReference>
<gene>
    <name evidence="4" type="ordered locus">CA_C3504</name>
</gene>
<dbReference type="SUPFAM" id="SSF46689">
    <property type="entry name" value="Homeodomain-like"/>
    <property type="match status" value="1"/>
</dbReference>
<dbReference type="PANTHER" id="PTHR43479">
    <property type="entry name" value="ACREF/ENVCD OPERON REPRESSOR-RELATED"/>
    <property type="match status" value="1"/>
</dbReference>
<dbReference type="Pfam" id="PF00440">
    <property type="entry name" value="TetR_N"/>
    <property type="match status" value="1"/>
</dbReference>